<dbReference type="InterPro" id="IPR004477">
    <property type="entry name" value="ComEC_N"/>
</dbReference>
<evidence type="ECO:0000259" key="8">
    <source>
        <dbReference type="Pfam" id="PF13567"/>
    </source>
</evidence>
<gene>
    <name evidence="9" type="primary">comEC</name>
    <name evidence="9" type="ORF">OLEAN_C20690</name>
</gene>
<evidence type="ECO:0000256" key="4">
    <source>
        <dbReference type="ARBA" id="ARBA00022989"/>
    </source>
</evidence>
<dbReference type="STRING" id="698738.OLEAN_C20690"/>
<evidence type="ECO:0000259" key="7">
    <source>
        <dbReference type="Pfam" id="PF03772"/>
    </source>
</evidence>
<dbReference type="OrthoDB" id="9761531at2"/>
<evidence type="ECO:0000313" key="10">
    <source>
        <dbReference type="Proteomes" id="UP000032749"/>
    </source>
</evidence>
<organism evidence="9 10">
    <name type="scientific">Oleispira antarctica RB-8</name>
    <dbReference type="NCBI Taxonomy" id="698738"/>
    <lineage>
        <taxon>Bacteria</taxon>
        <taxon>Pseudomonadati</taxon>
        <taxon>Pseudomonadota</taxon>
        <taxon>Gammaproteobacteria</taxon>
        <taxon>Oceanospirillales</taxon>
        <taxon>Oceanospirillaceae</taxon>
        <taxon>Oleispira</taxon>
    </lineage>
</organism>
<dbReference type="Pfam" id="PF03772">
    <property type="entry name" value="Competence"/>
    <property type="match status" value="1"/>
</dbReference>
<name>R4YN56_OLEAN</name>
<feature type="domain" description="DUF4131" evidence="8">
    <location>
        <begin position="25"/>
        <end position="184"/>
    </location>
</feature>
<feature type="transmembrane region" description="Helical" evidence="6">
    <location>
        <begin position="423"/>
        <end position="442"/>
    </location>
</feature>
<keyword evidence="2" id="KW-1003">Cell membrane</keyword>
<dbReference type="PANTHER" id="PTHR30619">
    <property type="entry name" value="DNA INTERNALIZATION/COMPETENCE PROTEIN COMEC/REC2"/>
    <property type="match status" value="1"/>
</dbReference>
<dbReference type="PANTHER" id="PTHR30619:SF1">
    <property type="entry name" value="RECOMBINATION PROTEIN 2"/>
    <property type="match status" value="1"/>
</dbReference>
<feature type="transmembrane region" description="Helical" evidence="6">
    <location>
        <begin position="314"/>
        <end position="331"/>
    </location>
</feature>
<dbReference type="KEGG" id="oai:OLEAN_C20690"/>
<keyword evidence="10" id="KW-1185">Reference proteome</keyword>
<sequence>MRLCLVSAILALFVSIQFQSEQCGLLVLLVVAVVFGSSSSPWRVRALAVLCVLLSAYYSQFWLFERLHSRLDANLSGVVVTGYGEVIGCSDASNNVEKLLLRVDSLSSTEKSLPSLKRLALSFYRSSNRNSTDQDNQKLEAKIPCGSQLTFTAKLRAPYSFINPWGFDYEAWQLSRGIDASGYLLNHELVGMAQGWRSQLIVLREEWIQRAASMEGPAGQLVPALLFGESGYLPKEQWLDFQLTGTIHLLIVSGLHVGFLVFMVTSLWYLLIRLEVLLFFPRASMLFKLTPIILLLACAVYAYMAGMGLAIQRAGLMLGLGICVIYLRSHWSLFDTWLWVILLVLIINPLSILFIGFWFSFAAVGALLMTYGGQIGHRSSSIKDASGQVSSAKASLIVPSLTPILATQASGKISESVLEKIKLLYHPQWVVFIALMPLLWMFQQPQSALSFFTNIVAIPLLGFVVMPMAMLAFIWPDGMVVDVLNVVLNSTMDFLHQISLLPSWLVYKPAGAWLFLLFPLVFLTLWLTGAPFKRLSLLILVSVFFLPTAVNNEKLIIFDVGQGLAVYGSVSDAKHDASVQSSWLYDTGAQFRSGFSLGDAVVAKNILAFSGQKLDVLFVSHSDNDHAGGEAGLRRKIVPVLTYAGQPRQQQHNNCHDVKGWKSLGGELNRWRVFHYQMANASDNNQSCVIQIEMGAKRILLPGDIDKKAERLLLATYGDELKSDVLIVGHHGSKSSSSKEWLMAVNPQIAVVSSGFKNRFHHPHSSVLTRFKHHSIPLYNTADSGAIEINLTEIMSVTRWRQKNSPVWRQNWQQM</sequence>
<dbReference type="InterPro" id="IPR004797">
    <property type="entry name" value="Competence_ComEC/Rec2"/>
</dbReference>
<dbReference type="SUPFAM" id="SSF56281">
    <property type="entry name" value="Metallo-hydrolase/oxidoreductase"/>
    <property type="match status" value="1"/>
</dbReference>
<feature type="transmembrane region" description="Helical" evidence="6">
    <location>
        <begin position="449"/>
        <end position="475"/>
    </location>
</feature>
<dbReference type="NCBIfam" id="TIGR00361">
    <property type="entry name" value="ComEC_Rec2"/>
    <property type="match status" value="1"/>
</dbReference>
<feature type="transmembrane region" description="Helical" evidence="6">
    <location>
        <begin position="247"/>
        <end position="271"/>
    </location>
</feature>
<feature type="domain" description="ComEC/Rec2-related protein" evidence="7">
    <location>
        <begin position="225"/>
        <end position="527"/>
    </location>
</feature>
<dbReference type="Proteomes" id="UP000032749">
    <property type="component" value="Chromosome"/>
</dbReference>
<dbReference type="GO" id="GO:0030420">
    <property type="term" value="P:establishment of competence for transformation"/>
    <property type="evidence" value="ECO:0007669"/>
    <property type="project" value="InterPro"/>
</dbReference>
<feature type="transmembrane region" description="Helical" evidence="6">
    <location>
        <begin position="283"/>
        <end position="302"/>
    </location>
</feature>
<accession>R4YN56</accession>
<evidence type="ECO:0000256" key="1">
    <source>
        <dbReference type="ARBA" id="ARBA00004651"/>
    </source>
</evidence>
<keyword evidence="4 6" id="KW-1133">Transmembrane helix</keyword>
<dbReference type="HOGENOM" id="CLU_010363_3_1_6"/>
<dbReference type="InterPro" id="IPR036866">
    <property type="entry name" value="RibonucZ/Hydroxyglut_hydro"/>
</dbReference>
<evidence type="ECO:0000256" key="6">
    <source>
        <dbReference type="SAM" id="Phobius"/>
    </source>
</evidence>
<dbReference type="AlphaFoldDB" id="R4YN56"/>
<keyword evidence="5 6" id="KW-0472">Membrane</keyword>
<comment type="subcellular location">
    <subcellularLocation>
        <location evidence="1">Cell membrane</location>
        <topology evidence="1">Multi-pass membrane protein</topology>
    </subcellularLocation>
</comment>
<dbReference type="EMBL" id="FO203512">
    <property type="protein sequence ID" value="CCK76245.1"/>
    <property type="molecule type" value="Genomic_DNA"/>
</dbReference>
<dbReference type="GO" id="GO:0005886">
    <property type="term" value="C:plasma membrane"/>
    <property type="evidence" value="ECO:0007669"/>
    <property type="project" value="UniProtKB-SubCell"/>
</dbReference>
<dbReference type="Pfam" id="PF13567">
    <property type="entry name" value="DUF4131"/>
    <property type="match status" value="1"/>
</dbReference>
<evidence type="ECO:0000256" key="2">
    <source>
        <dbReference type="ARBA" id="ARBA00022475"/>
    </source>
</evidence>
<keyword evidence="3 6" id="KW-0812">Transmembrane</keyword>
<reference evidence="9 10" key="1">
    <citation type="journal article" date="2013" name="Nat. Commun.">
        <title>Genome sequence and functional genomic analysis of the oil-degrading bacterium Oleispira antarctica.</title>
        <authorList>
            <person name="Kube M."/>
            <person name="Chernikova T.N."/>
            <person name="Al-Ramahi Y."/>
            <person name="Beloqui A."/>
            <person name="Lopez-Cortez N."/>
            <person name="Guazzaroni M.E."/>
            <person name="Heipieper H.J."/>
            <person name="Klages S."/>
            <person name="Kotsyurbenko O.R."/>
            <person name="Langer I."/>
            <person name="Nechitaylo T.Y."/>
            <person name="Lunsdorf H."/>
            <person name="Fernandez M."/>
            <person name="Juarez S."/>
            <person name="Ciordia S."/>
            <person name="Singer A."/>
            <person name="Kagan O."/>
            <person name="Egorova O."/>
            <person name="Petit P.A."/>
            <person name="Stogios P."/>
            <person name="Kim Y."/>
            <person name="Tchigvintsev A."/>
            <person name="Flick R."/>
            <person name="Denaro R."/>
            <person name="Genovese M."/>
            <person name="Albar J.P."/>
            <person name="Reva O.N."/>
            <person name="Martinez-Gomariz M."/>
            <person name="Tran H."/>
            <person name="Ferrer M."/>
            <person name="Savchenko A."/>
            <person name="Yakunin A.F."/>
            <person name="Yakimov M.M."/>
            <person name="Golyshina O.V."/>
            <person name="Reinhardt R."/>
            <person name="Golyshin P.N."/>
        </authorList>
    </citation>
    <scope>NUCLEOTIDE SEQUENCE [LARGE SCALE GENOMIC DNA]</scope>
</reference>
<dbReference type="InterPro" id="IPR025405">
    <property type="entry name" value="DUF4131"/>
</dbReference>
<evidence type="ECO:0000256" key="5">
    <source>
        <dbReference type="ARBA" id="ARBA00023136"/>
    </source>
</evidence>
<protein>
    <submittedName>
        <fullName evidence="9">DNA internalization-related competence protein ComEC/Rec2</fullName>
    </submittedName>
</protein>
<feature type="transmembrane region" description="Helical" evidence="6">
    <location>
        <begin position="337"/>
        <end position="370"/>
    </location>
</feature>
<dbReference type="NCBIfam" id="TIGR00360">
    <property type="entry name" value="ComEC_N-term"/>
    <property type="match status" value="1"/>
</dbReference>
<proteinExistence type="predicted"/>
<evidence type="ECO:0000256" key="3">
    <source>
        <dbReference type="ARBA" id="ARBA00022692"/>
    </source>
</evidence>
<dbReference type="Gene3D" id="3.60.15.10">
    <property type="entry name" value="Ribonuclease Z/Hydroxyacylglutathione hydrolase-like"/>
    <property type="match status" value="1"/>
</dbReference>
<dbReference type="InterPro" id="IPR052159">
    <property type="entry name" value="Competence_DNA_uptake"/>
</dbReference>
<feature type="transmembrane region" description="Helical" evidence="6">
    <location>
        <begin position="535"/>
        <end position="550"/>
    </location>
</feature>
<feature type="transmembrane region" description="Helical" evidence="6">
    <location>
        <begin position="510"/>
        <end position="528"/>
    </location>
</feature>
<evidence type="ECO:0000313" key="9">
    <source>
        <dbReference type="EMBL" id="CCK76245.1"/>
    </source>
</evidence>
<dbReference type="PATRIC" id="fig|698738.3.peg.2141"/>